<dbReference type="Gene3D" id="3.10.129.10">
    <property type="entry name" value="Hotdog Thioesterase"/>
    <property type="match status" value="2"/>
</dbReference>
<evidence type="ECO:0000313" key="6">
    <source>
        <dbReference type="EMBL" id="PNF22633.1"/>
    </source>
</evidence>
<dbReference type="PROSITE" id="PS51770">
    <property type="entry name" value="HOTDOG_ACOT"/>
    <property type="match status" value="2"/>
</dbReference>
<dbReference type="AlphaFoldDB" id="A0A2J7Q221"/>
<name>A0A2J7Q221_9NEOP</name>
<dbReference type="EMBL" id="NEVH01019374">
    <property type="protein sequence ID" value="PNF22633.1"/>
    <property type="molecule type" value="Genomic_DNA"/>
</dbReference>
<evidence type="ECO:0000259" key="5">
    <source>
        <dbReference type="PROSITE" id="PS51770"/>
    </source>
</evidence>
<sequence>MASHPFKSMFRNMGLLKKYVRINASASTFCSDSINVQISGQISAEELTIAEVQERLINCMGIDRGYKPLQSSRSHLLSLLPTSQADLPPRKMSDSFASVIIPLKDDVLLQEKYVASEGYVRLGRLLEDMDIFAVWIAQKHIQNPKQKPEDNTPYVIVTVLVDQISFTSYKAQHDANIRLSGHVSWVGSSSMEIVVWLEQFAHGHWEKMTRALFLMAARNSTNDSPALVNSLVPENEKEKEILMGGESRKKRRIQFQQQSLLKVVPNTEEQKVIHNTFLQTVDVRDPTIHKRVLPPNSMWMDEVSYSSIIFGQPEHRNLHNKIFGGFLMRNALELSLLAGNLYSKYHPELLHISDISFRKPVNVGSFINMHAHVVYTEQNFIQITVFADVIDPVSSQTVTTNSFQFTYKTPADVVRIIPRSYSDAMLYIDGRRNFQHVMGLG</sequence>
<dbReference type="PANTHER" id="PTHR12655">
    <property type="entry name" value="ACYL-COA THIOESTERASE"/>
    <property type="match status" value="1"/>
</dbReference>
<dbReference type="FunCoup" id="A0A2J7Q221">
    <property type="interactions" value="390"/>
</dbReference>
<feature type="domain" description="HotDog ACOT-type" evidence="5">
    <location>
        <begin position="301"/>
        <end position="413"/>
    </location>
</feature>
<dbReference type="PANTHER" id="PTHR12655:SF0">
    <property type="entry name" value="ACYL-COENZYME A THIOESTERASE 9, MITOCHONDRIAL"/>
    <property type="match status" value="1"/>
</dbReference>
<keyword evidence="3" id="KW-0378">Hydrolase</keyword>
<proteinExistence type="inferred from homology"/>
<keyword evidence="4" id="KW-0809">Transit peptide</keyword>
<dbReference type="CDD" id="cd03442">
    <property type="entry name" value="BFIT_BACH"/>
    <property type="match status" value="2"/>
</dbReference>
<reference evidence="6 7" key="1">
    <citation type="submission" date="2017-12" db="EMBL/GenBank/DDBJ databases">
        <title>Hemimetabolous genomes reveal molecular basis of termite eusociality.</title>
        <authorList>
            <person name="Harrison M.C."/>
            <person name="Jongepier E."/>
            <person name="Robertson H.M."/>
            <person name="Arning N."/>
            <person name="Bitard-Feildel T."/>
            <person name="Chao H."/>
            <person name="Childers C.P."/>
            <person name="Dinh H."/>
            <person name="Doddapaneni H."/>
            <person name="Dugan S."/>
            <person name="Gowin J."/>
            <person name="Greiner C."/>
            <person name="Han Y."/>
            <person name="Hu H."/>
            <person name="Hughes D.S.T."/>
            <person name="Huylmans A.-K."/>
            <person name="Kemena C."/>
            <person name="Kremer L.P.M."/>
            <person name="Lee S.L."/>
            <person name="Lopez-Ezquerra A."/>
            <person name="Mallet L."/>
            <person name="Monroy-Kuhn J.M."/>
            <person name="Moser A."/>
            <person name="Murali S.C."/>
            <person name="Muzny D.M."/>
            <person name="Otani S."/>
            <person name="Piulachs M.-D."/>
            <person name="Poelchau M."/>
            <person name="Qu J."/>
            <person name="Schaub F."/>
            <person name="Wada-Katsumata A."/>
            <person name="Worley K.C."/>
            <person name="Xie Q."/>
            <person name="Ylla G."/>
            <person name="Poulsen M."/>
            <person name="Gibbs R.A."/>
            <person name="Schal C."/>
            <person name="Richards S."/>
            <person name="Belles X."/>
            <person name="Korb J."/>
            <person name="Bornberg-Bauer E."/>
        </authorList>
    </citation>
    <scope>NUCLEOTIDE SEQUENCE [LARGE SCALE GENOMIC DNA]</scope>
    <source>
        <tissue evidence="6">Whole body</tissue>
    </source>
</reference>
<dbReference type="InterPro" id="IPR033120">
    <property type="entry name" value="HOTDOG_ACOT"/>
</dbReference>
<dbReference type="GO" id="GO:0005739">
    <property type="term" value="C:mitochondrion"/>
    <property type="evidence" value="ECO:0007669"/>
    <property type="project" value="TreeGrafter"/>
</dbReference>
<gene>
    <name evidence="6" type="ORF">B7P43_G10852</name>
</gene>
<evidence type="ECO:0000256" key="4">
    <source>
        <dbReference type="ARBA" id="ARBA00022946"/>
    </source>
</evidence>
<comment type="similarity">
    <text evidence="1">Belongs to the acyl coenzyme A hydrolase family.</text>
</comment>
<dbReference type="STRING" id="105785.A0A2J7Q221"/>
<comment type="caution">
    <text evidence="6">The sequence shown here is derived from an EMBL/GenBank/DDBJ whole genome shotgun (WGS) entry which is preliminary data.</text>
</comment>
<dbReference type="OrthoDB" id="331699at2759"/>
<keyword evidence="2" id="KW-0677">Repeat</keyword>
<dbReference type="FunFam" id="3.10.129.10:FF:000051">
    <property type="entry name" value="Acyl-coa thioesterase"/>
    <property type="match status" value="1"/>
</dbReference>
<dbReference type="SUPFAM" id="SSF54637">
    <property type="entry name" value="Thioesterase/thiol ester dehydrase-isomerase"/>
    <property type="match status" value="2"/>
</dbReference>
<dbReference type="InterPro" id="IPR029069">
    <property type="entry name" value="HotDog_dom_sf"/>
</dbReference>
<protein>
    <submittedName>
        <fullName evidence="6">Acyl-coenzyme A thioesterase 9, mitochondrial</fullName>
    </submittedName>
</protein>
<accession>A0A2J7Q221</accession>
<dbReference type="GO" id="GO:0047617">
    <property type="term" value="F:fatty acyl-CoA hydrolase activity"/>
    <property type="evidence" value="ECO:0007669"/>
    <property type="project" value="TreeGrafter"/>
</dbReference>
<keyword evidence="7" id="KW-1185">Reference proteome</keyword>
<evidence type="ECO:0000313" key="7">
    <source>
        <dbReference type="Proteomes" id="UP000235965"/>
    </source>
</evidence>
<feature type="domain" description="HotDog ACOT-type" evidence="5">
    <location>
        <begin position="97"/>
        <end position="221"/>
    </location>
</feature>
<evidence type="ECO:0000256" key="1">
    <source>
        <dbReference type="ARBA" id="ARBA00010458"/>
    </source>
</evidence>
<organism evidence="6 7">
    <name type="scientific">Cryptotermes secundus</name>
    <dbReference type="NCBI Taxonomy" id="105785"/>
    <lineage>
        <taxon>Eukaryota</taxon>
        <taxon>Metazoa</taxon>
        <taxon>Ecdysozoa</taxon>
        <taxon>Arthropoda</taxon>
        <taxon>Hexapoda</taxon>
        <taxon>Insecta</taxon>
        <taxon>Pterygota</taxon>
        <taxon>Neoptera</taxon>
        <taxon>Polyneoptera</taxon>
        <taxon>Dictyoptera</taxon>
        <taxon>Blattodea</taxon>
        <taxon>Blattoidea</taxon>
        <taxon>Termitoidae</taxon>
        <taxon>Kalotermitidae</taxon>
        <taxon>Cryptotermitinae</taxon>
        <taxon>Cryptotermes</taxon>
    </lineage>
</organism>
<evidence type="ECO:0000256" key="2">
    <source>
        <dbReference type="ARBA" id="ARBA00022737"/>
    </source>
</evidence>
<dbReference type="Proteomes" id="UP000235965">
    <property type="component" value="Unassembled WGS sequence"/>
</dbReference>
<dbReference type="InParanoid" id="A0A2J7Q221"/>
<evidence type="ECO:0000256" key="3">
    <source>
        <dbReference type="ARBA" id="ARBA00022801"/>
    </source>
</evidence>
<dbReference type="GO" id="GO:0006637">
    <property type="term" value="P:acyl-CoA metabolic process"/>
    <property type="evidence" value="ECO:0007669"/>
    <property type="project" value="TreeGrafter"/>
</dbReference>